<dbReference type="GO" id="GO:0007165">
    <property type="term" value="P:signal transduction"/>
    <property type="evidence" value="ECO:0007669"/>
    <property type="project" value="UniProtKB-KW"/>
</dbReference>
<evidence type="ECO:0000256" key="5">
    <source>
        <dbReference type="ARBA" id="ARBA00022725"/>
    </source>
</evidence>
<sequence>MEINTNTTKRDKKFKSFNETFPHCAFALAISMIYPNRENIQTRFKVIFSVIAINGVMLYWFLLYLWKCICNHDMYNVSRNLTIGILVTLFFFKSFYVTNKTHRFAQILEKISNDLLKGNDMDDSYQEIYEKYIKLGKLGQTCWIFIPILLTSQFPIYAGVSTIYESLKTDVGKKYMIHEMDLKYLEDKQYDSPIYELTFAYHLITCLTLSPNFAGFDGSFCIATNHLRLKLKLLAHKVDRAFKDAKNRYELHAMIKETIRDHQEALSFYEDLQAVYGSWLFTVFAVTSLLISLNIYQIYLSERVDPKYAIFAISGIIHMFTPCYFASNLIKTSEELSLDLYSVEWEVWAYPAVTKLLIFMIAKSQQTLILTGNGIVYFNMQLFISLPLTIAKVSVDRGLPLPRNAWGVPPPAPFTFARCSAQPMTARPEPAKGFIYK</sequence>
<dbReference type="AlphaFoldDB" id="A0A8J2R891"/>
<evidence type="ECO:0000256" key="8">
    <source>
        <dbReference type="ARBA" id="ARBA00023170"/>
    </source>
</evidence>
<evidence type="ECO:0000256" key="6">
    <source>
        <dbReference type="ARBA" id="ARBA00022989"/>
    </source>
</evidence>
<feature type="transmembrane region" description="Helical" evidence="10">
    <location>
        <begin position="47"/>
        <end position="66"/>
    </location>
</feature>
<dbReference type="PANTHER" id="PTHR21137:SF35">
    <property type="entry name" value="ODORANT RECEPTOR 19A-RELATED"/>
    <property type="match status" value="1"/>
</dbReference>
<feature type="transmembrane region" description="Helical" evidence="10">
    <location>
        <begin position="276"/>
        <end position="296"/>
    </location>
</feature>
<dbReference type="PANTHER" id="PTHR21137">
    <property type="entry name" value="ODORANT RECEPTOR"/>
    <property type="match status" value="1"/>
</dbReference>
<dbReference type="EMBL" id="CAKASE010000083">
    <property type="protein sequence ID" value="CAG9585216.1"/>
    <property type="molecule type" value="Genomic_DNA"/>
</dbReference>
<organism evidence="11 12">
    <name type="scientific">Danaus chrysippus</name>
    <name type="common">African queen</name>
    <dbReference type="NCBI Taxonomy" id="151541"/>
    <lineage>
        <taxon>Eukaryota</taxon>
        <taxon>Metazoa</taxon>
        <taxon>Ecdysozoa</taxon>
        <taxon>Arthropoda</taxon>
        <taxon>Hexapoda</taxon>
        <taxon>Insecta</taxon>
        <taxon>Pterygota</taxon>
        <taxon>Neoptera</taxon>
        <taxon>Endopterygota</taxon>
        <taxon>Lepidoptera</taxon>
        <taxon>Glossata</taxon>
        <taxon>Ditrysia</taxon>
        <taxon>Papilionoidea</taxon>
        <taxon>Nymphalidae</taxon>
        <taxon>Danainae</taxon>
        <taxon>Danaini</taxon>
        <taxon>Danaina</taxon>
        <taxon>Danaus</taxon>
        <taxon>Anosia</taxon>
    </lineage>
</organism>
<evidence type="ECO:0000313" key="12">
    <source>
        <dbReference type="Proteomes" id="UP000789524"/>
    </source>
</evidence>
<feature type="transmembrane region" description="Helical" evidence="10">
    <location>
        <begin position="308"/>
        <end position="327"/>
    </location>
</feature>
<evidence type="ECO:0000256" key="1">
    <source>
        <dbReference type="ARBA" id="ARBA00004651"/>
    </source>
</evidence>
<evidence type="ECO:0000256" key="9">
    <source>
        <dbReference type="ARBA" id="ARBA00023224"/>
    </source>
</evidence>
<dbReference type="OrthoDB" id="7351552at2759"/>
<dbReference type="InterPro" id="IPR004117">
    <property type="entry name" value="7tm6_olfct_rcpt"/>
</dbReference>
<evidence type="ECO:0000256" key="10">
    <source>
        <dbReference type="RuleBase" id="RU351113"/>
    </source>
</evidence>
<gene>
    <name evidence="11" type="ORF">DCHRY22_LOCUS15687</name>
</gene>
<protein>
    <recommendedName>
        <fullName evidence="10">Odorant receptor</fullName>
    </recommendedName>
</protein>
<evidence type="ECO:0000256" key="2">
    <source>
        <dbReference type="ARBA" id="ARBA00022475"/>
    </source>
</evidence>
<keyword evidence="8 10" id="KW-0675">Receptor</keyword>
<feature type="transmembrane region" description="Helical" evidence="10">
    <location>
        <begin position="347"/>
        <end position="362"/>
    </location>
</feature>
<evidence type="ECO:0000256" key="3">
    <source>
        <dbReference type="ARBA" id="ARBA00022606"/>
    </source>
</evidence>
<keyword evidence="12" id="KW-1185">Reference proteome</keyword>
<comment type="similarity">
    <text evidence="10">Belongs to the insect chemoreceptor superfamily. Heteromeric odorant receptor channel (TC 1.A.69) family.</text>
</comment>
<keyword evidence="2" id="KW-1003">Cell membrane</keyword>
<evidence type="ECO:0000313" key="11">
    <source>
        <dbReference type="EMBL" id="CAG9585216.1"/>
    </source>
</evidence>
<dbReference type="Proteomes" id="UP000789524">
    <property type="component" value="Unassembled WGS sequence"/>
</dbReference>
<keyword evidence="3 10" id="KW-0716">Sensory transduction</keyword>
<keyword evidence="9 10" id="KW-0807">Transducer</keyword>
<comment type="subcellular location">
    <subcellularLocation>
        <location evidence="1 10">Cell membrane</location>
        <topology evidence="1 10">Multi-pass membrane protein</topology>
    </subcellularLocation>
</comment>
<keyword evidence="6 10" id="KW-1133">Transmembrane helix</keyword>
<dbReference type="GO" id="GO:0005549">
    <property type="term" value="F:odorant binding"/>
    <property type="evidence" value="ECO:0007669"/>
    <property type="project" value="InterPro"/>
</dbReference>
<comment type="caution">
    <text evidence="11">The sequence shown here is derived from an EMBL/GenBank/DDBJ whole genome shotgun (WGS) entry which is preliminary data.</text>
</comment>
<keyword evidence="5 10" id="KW-0552">Olfaction</keyword>
<evidence type="ECO:0000256" key="7">
    <source>
        <dbReference type="ARBA" id="ARBA00023136"/>
    </source>
</evidence>
<evidence type="ECO:0000256" key="4">
    <source>
        <dbReference type="ARBA" id="ARBA00022692"/>
    </source>
</evidence>
<dbReference type="Pfam" id="PF02949">
    <property type="entry name" value="7tm_6"/>
    <property type="match status" value="1"/>
</dbReference>
<dbReference type="GO" id="GO:0005886">
    <property type="term" value="C:plasma membrane"/>
    <property type="evidence" value="ECO:0007669"/>
    <property type="project" value="UniProtKB-SubCell"/>
</dbReference>
<proteinExistence type="inferred from homology"/>
<accession>A0A8J2R891</accession>
<name>A0A8J2R891_9NEOP</name>
<feature type="transmembrane region" description="Helical" evidence="10">
    <location>
        <begin position="78"/>
        <end position="96"/>
    </location>
</feature>
<keyword evidence="7 10" id="KW-0472">Membrane</keyword>
<feature type="transmembrane region" description="Helical" evidence="10">
    <location>
        <begin position="141"/>
        <end position="164"/>
    </location>
</feature>
<reference evidence="11" key="1">
    <citation type="submission" date="2021-09" db="EMBL/GenBank/DDBJ databases">
        <authorList>
            <person name="Martin H S."/>
        </authorList>
    </citation>
    <scope>NUCLEOTIDE SEQUENCE</scope>
</reference>
<feature type="transmembrane region" description="Helical" evidence="10">
    <location>
        <begin position="374"/>
        <end position="395"/>
    </location>
</feature>
<dbReference type="GO" id="GO:0004984">
    <property type="term" value="F:olfactory receptor activity"/>
    <property type="evidence" value="ECO:0007669"/>
    <property type="project" value="InterPro"/>
</dbReference>
<keyword evidence="4 10" id="KW-0812">Transmembrane</keyword>